<keyword evidence="7 12" id="KW-0418">Kinase</keyword>
<feature type="binding site" evidence="12">
    <location>
        <position position="296"/>
    </location>
    <ligand>
        <name>K(+)</name>
        <dbReference type="ChEBI" id="CHEBI:29103"/>
    </ligand>
</feature>
<dbReference type="EMBL" id="BAAACG010000009">
    <property type="protein sequence ID" value="GAA0740546.1"/>
    <property type="molecule type" value="Genomic_DNA"/>
</dbReference>
<feature type="active site" description="Proton acceptor" evidence="12">
    <location>
        <position position="253"/>
    </location>
</feature>
<feature type="binding site" evidence="12">
    <location>
        <position position="249"/>
    </location>
    <ligand>
        <name>K(+)</name>
        <dbReference type="ChEBI" id="CHEBI:29103"/>
    </ligand>
</feature>
<evidence type="ECO:0000256" key="6">
    <source>
        <dbReference type="ARBA" id="ARBA00022741"/>
    </source>
</evidence>
<keyword evidence="8 12" id="KW-0067">ATP-binding</keyword>
<dbReference type="InterPro" id="IPR011611">
    <property type="entry name" value="PfkB_dom"/>
</dbReference>
<dbReference type="CDD" id="cd01174">
    <property type="entry name" value="ribokinase"/>
    <property type="match status" value="1"/>
</dbReference>
<evidence type="ECO:0000256" key="3">
    <source>
        <dbReference type="ARBA" id="ARBA00016943"/>
    </source>
</evidence>
<dbReference type="SUPFAM" id="SSF53613">
    <property type="entry name" value="Ribokinase-like"/>
    <property type="match status" value="1"/>
</dbReference>
<dbReference type="PANTHER" id="PTHR10584">
    <property type="entry name" value="SUGAR KINASE"/>
    <property type="match status" value="1"/>
</dbReference>
<protein>
    <recommendedName>
        <fullName evidence="3 12">Ribokinase</fullName>
        <shortName evidence="12">RK</shortName>
        <ecNumber evidence="2 12">2.7.1.15</ecNumber>
    </recommendedName>
</protein>
<feature type="binding site" evidence="12">
    <location>
        <position position="247"/>
    </location>
    <ligand>
        <name>K(+)</name>
        <dbReference type="ChEBI" id="CHEBI:29103"/>
    </ligand>
</feature>
<feature type="binding site" evidence="12">
    <location>
        <begin position="39"/>
        <end position="43"/>
    </location>
    <ligand>
        <name>substrate</name>
    </ligand>
</feature>
<evidence type="ECO:0000256" key="2">
    <source>
        <dbReference type="ARBA" id="ARBA00012035"/>
    </source>
</evidence>
<dbReference type="PRINTS" id="PR00990">
    <property type="entry name" value="RIBOKINASE"/>
</dbReference>
<dbReference type="InterPro" id="IPR011877">
    <property type="entry name" value="Ribokinase"/>
</dbReference>
<name>A0ABP3UUP5_9CLOT</name>
<keyword evidence="15" id="KW-1185">Reference proteome</keyword>
<dbReference type="PROSITE" id="PS00584">
    <property type="entry name" value="PFKB_KINASES_2"/>
    <property type="match status" value="1"/>
</dbReference>
<evidence type="ECO:0000256" key="4">
    <source>
        <dbReference type="ARBA" id="ARBA00022679"/>
    </source>
</evidence>
<keyword evidence="4 12" id="KW-0808">Transferase</keyword>
<evidence type="ECO:0000256" key="7">
    <source>
        <dbReference type="ARBA" id="ARBA00022777"/>
    </source>
</evidence>
<feature type="binding site" evidence="12">
    <location>
        <begin position="11"/>
        <end position="13"/>
    </location>
    <ligand>
        <name>substrate</name>
    </ligand>
</feature>
<dbReference type="EC" id="2.7.1.15" evidence="2 12"/>
<comment type="subunit">
    <text evidence="12">Homodimer.</text>
</comment>
<sequence length="304" mass="32982">MNNIVVLGSMNMDMVLDVEQYPKEGETILARSMEKIPGGKGANQAVAASRLGSNVFMIAKIGMDENGEILLANLKKDNINIENVYIDKVNPTGNAIITINKSGNNSIIVVSGSNMKITSKDLDKAKKVIDSDKDIMVSQFETPIDITVKAFKLAKEKNIITILNPAPAHKVPKELLENVDIIVPNETEFLKITGVEINNTQDARVGCENLFNKGVKYVIVTLGEKGSMILSKQKEELIPAKKVKAIDTTAAGDSFIGALASKIDAKNLNFDNLKSAVEFSSEVSSIVVTKKGAQFSIPYLKDIK</sequence>
<comment type="function">
    <text evidence="12">Catalyzes the phosphorylation of ribose at O-5 in a reaction requiring ATP and magnesium. The resulting D-ribose-5-phosphate can then be used either for sythesis of nucleotides, histidine, and tryptophan, or as a component of the pentose phosphate pathway.</text>
</comment>
<dbReference type="Gene3D" id="3.40.1190.20">
    <property type="match status" value="1"/>
</dbReference>
<comment type="cofactor">
    <cofactor evidence="12">
        <name>Mg(2+)</name>
        <dbReference type="ChEBI" id="CHEBI:18420"/>
    </cofactor>
    <text evidence="12">Requires a divalent cation, most likely magnesium in vivo, as an electrophilic catalyst to aid phosphoryl group transfer. It is the chelate of the metal and the nucleotide that is the actual substrate.</text>
</comment>
<evidence type="ECO:0000256" key="10">
    <source>
        <dbReference type="ARBA" id="ARBA00022958"/>
    </source>
</evidence>
<feature type="binding site" evidence="12">
    <location>
        <position position="253"/>
    </location>
    <ligand>
        <name>substrate</name>
    </ligand>
</feature>
<dbReference type="PANTHER" id="PTHR10584:SF166">
    <property type="entry name" value="RIBOKINASE"/>
    <property type="match status" value="1"/>
</dbReference>
<keyword evidence="12" id="KW-0963">Cytoplasm</keyword>
<comment type="caution">
    <text evidence="14">The sequence shown here is derived from an EMBL/GenBank/DDBJ whole genome shotgun (WGS) entry which is preliminary data.</text>
</comment>
<dbReference type="HAMAP" id="MF_01987">
    <property type="entry name" value="Ribokinase"/>
    <property type="match status" value="1"/>
</dbReference>
<dbReference type="InterPro" id="IPR002139">
    <property type="entry name" value="Ribo/fructo_kinase"/>
</dbReference>
<gene>
    <name evidence="14" type="primary">rbsK_2</name>
    <name evidence="12" type="synonym">rbsK</name>
    <name evidence="14" type="ORF">GCM10008906_20670</name>
</gene>
<organism evidence="14 15">
    <name type="scientific">Clostridium oceanicum</name>
    <dbReference type="NCBI Taxonomy" id="1543"/>
    <lineage>
        <taxon>Bacteria</taxon>
        <taxon>Bacillati</taxon>
        <taxon>Bacillota</taxon>
        <taxon>Clostridia</taxon>
        <taxon>Eubacteriales</taxon>
        <taxon>Clostridiaceae</taxon>
        <taxon>Clostridium</taxon>
    </lineage>
</organism>
<keyword evidence="9 12" id="KW-0460">Magnesium</keyword>
<evidence type="ECO:0000256" key="9">
    <source>
        <dbReference type="ARBA" id="ARBA00022842"/>
    </source>
</evidence>
<evidence type="ECO:0000256" key="1">
    <source>
        <dbReference type="ARBA" id="ARBA00005380"/>
    </source>
</evidence>
<comment type="similarity">
    <text evidence="12">Belongs to the carbohydrate kinase PfkB family. Ribokinase subfamily.</text>
</comment>
<feature type="binding site" evidence="12">
    <location>
        <begin position="252"/>
        <end position="253"/>
    </location>
    <ligand>
        <name>ATP</name>
        <dbReference type="ChEBI" id="CHEBI:30616"/>
    </ligand>
</feature>
<dbReference type="InterPro" id="IPR002173">
    <property type="entry name" value="Carboh/pur_kinase_PfkB_CS"/>
</dbReference>
<comment type="subcellular location">
    <subcellularLocation>
        <location evidence="12">Cytoplasm</location>
    </subcellularLocation>
</comment>
<evidence type="ECO:0000313" key="14">
    <source>
        <dbReference type="EMBL" id="GAA0740546.1"/>
    </source>
</evidence>
<feature type="domain" description="Carbohydrate kinase PfkB" evidence="13">
    <location>
        <begin position="1"/>
        <end position="298"/>
    </location>
</feature>
<evidence type="ECO:0000259" key="13">
    <source>
        <dbReference type="Pfam" id="PF00294"/>
    </source>
</evidence>
<feature type="binding site" evidence="12">
    <location>
        <position position="141"/>
    </location>
    <ligand>
        <name>substrate</name>
    </ligand>
</feature>
<dbReference type="InterPro" id="IPR029056">
    <property type="entry name" value="Ribokinase-like"/>
</dbReference>
<dbReference type="RefSeq" id="WP_343761414.1">
    <property type="nucleotide sequence ID" value="NZ_BAAACG010000009.1"/>
</dbReference>
<keyword evidence="11 12" id="KW-0119">Carbohydrate metabolism</keyword>
<keyword evidence="5 12" id="KW-0479">Metal-binding</keyword>
<dbReference type="Pfam" id="PF00294">
    <property type="entry name" value="PfkB"/>
    <property type="match status" value="1"/>
</dbReference>
<reference evidence="15" key="1">
    <citation type="journal article" date="2019" name="Int. J. Syst. Evol. Microbiol.">
        <title>The Global Catalogue of Microorganisms (GCM) 10K type strain sequencing project: providing services to taxonomists for standard genome sequencing and annotation.</title>
        <authorList>
            <consortium name="The Broad Institute Genomics Platform"/>
            <consortium name="The Broad Institute Genome Sequencing Center for Infectious Disease"/>
            <person name="Wu L."/>
            <person name="Ma J."/>
        </authorList>
    </citation>
    <scope>NUCLEOTIDE SEQUENCE [LARGE SCALE GENOMIC DNA]</scope>
    <source>
        <strain evidence="15">JCM 1407</strain>
    </source>
</reference>
<feature type="binding site" evidence="12">
    <location>
        <position position="290"/>
    </location>
    <ligand>
        <name>K(+)</name>
        <dbReference type="ChEBI" id="CHEBI:29103"/>
    </ligand>
</feature>
<evidence type="ECO:0000256" key="5">
    <source>
        <dbReference type="ARBA" id="ARBA00022723"/>
    </source>
</evidence>
<keyword evidence="10 12" id="KW-0630">Potassium</keyword>
<keyword evidence="6 12" id="KW-0547">Nucleotide-binding</keyword>
<evidence type="ECO:0000256" key="11">
    <source>
        <dbReference type="ARBA" id="ARBA00023277"/>
    </source>
</evidence>
<evidence type="ECO:0000256" key="12">
    <source>
        <dbReference type="HAMAP-Rule" id="MF_01987"/>
    </source>
</evidence>
<feature type="binding site" evidence="12">
    <location>
        <begin position="221"/>
        <end position="226"/>
    </location>
    <ligand>
        <name>ATP</name>
        <dbReference type="ChEBI" id="CHEBI:30616"/>
    </ligand>
</feature>
<proteinExistence type="inferred from homology"/>
<feature type="binding site" evidence="12">
    <location>
        <position position="287"/>
    </location>
    <ligand>
        <name>K(+)</name>
        <dbReference type="ChEBI" id="CHEBI:29103"/>
    </ligand>
</feature>
<dbReference type="NCBIfam" id="TIGR02152">
    <property type="entry name" value="D_ribokin_bact"/>
    <property type="match status" value="1"/>
</dbReference>
<comment type="activity regulation">
    <text evidence="12">Activated by a monovalent cation that binds near, but not in, the active site. The most likely occupant of the site in vivo is potassium. Ion binding induces a conformational change that may alter substrate affinity.</text>
</comment>
<feature type="binding site" evidence="12">
    <location>
        <position position="292"/>
    </location>
    <ligand>
        <name>K(+)</name>
        <dbReference type="ChEBI" id="CHEBI:29103"/>
    </ligand>
</feature>
<comment type="caution">
    <text evidence="12">Lacks conserved residue(s) required for the propagation of feature annotation.</text>
</comment>
<evidence type="ECO:0000256" key="8">
    <source>
        <dbReference type="ARBA" id="ARBA00022840"/>
    </source>
</evidence>
<accession>A0ABP3UUP5</accession>
<comment type="catalytic activity">
    <reaction evidence="12">
        <text>D-ribose + ATP = D-ribose 5-phosphate + ADP + H(+)</text>
        <dbReference type="Rhea" id="RHEA:13697"/>
        <dbReference type="ChEBI" id="CHEBI:15378"/>
        <dbReference type="ChEBI" id="CHEBI:30616"/>
        <dbReference type="ChEBI" id="CHEBI:47013"/>
        <dbReference type="ChEBI" id="CHEBI:78346"/>
        <dbReference type="ChEBI" id="CHEBI:456216"/>
        <dbReference type="EC" id="2.7.1.15"/>
    </reaction>
</comment>
<comment type="pathway">
    <text evidence="12">Carbohydrate metabolism; D-ribose degradation; D-ribose 5-phosphate from beta-D-ribopyranose: step 2/2.</text>
</comment>
<dbReference type="Proteomes" id="UP001501510">
    <property type="component" value="Unassembled WGS sequence"/>
</dbReference>
<evidence type="ECO:0000313" key="15">
    <source>
        <dbReference type="Proteomes" id="UP001501510"/>
    </source>
</evidence>
<comment type="similarity">
    <text evidence="1">Belongs to the carbohydrate kinase pfkB family.</text>
</comment>
<feature type="binding site" evidence="12">
    <location>
        <position position="185"/>
    </location>
    <ligand>
        <name>ATP</name>
        <dbReference type="ChEBI" id="CHEBI:30616"/>
    </ligand>
</feature>